<dbReference type="Proteomes" id="UP000664654">
    <property type="component" value="Unassembled WGS sequence"/>
</dbReference>
<reference evidence="2" key="1">
    <citation type="submission" date="2021-03" db="EMBL/GenBank/DDBJ databases">
        <title>novel species isolated from a fishpond in China.</title>
        <authorList>
            <person name="Lu H."/>
            <person name="Cai Z."/>
        </authorList>
    </citation>
    <scope>NUCLEOTIDE SEQUENCE</scope>
    <source>
        <strain evidence="2">JCM 30855</strain>
    </source>
</reference>
<keyword evidence="3" id="KW-1185">Reference proteome</keyword>
<feature type="chain" id="PRO_5036867986" evidence="1">
    <location>
        <begin position="22"/>
        <end position="140"/>
    </location>
</feature>
<evidence type="ECO:0000313" key="3">
    <source>
        <dbReference type="Proteomes" id="UP000664654"/>
    </source>
</evidence>
<comment type="caution">
    <text evidence="2">The sequence shown here is derived from an EMBL/GenBank/DDBJ whole genome shotgun (WGS) entry which is preliminary data.</text>
</comment>
<protein>
    <submittedName>
        <fullName evidence="2">Uncharacterized protein</fullName>
    </submittedName>
</protein>
<evidence type="ECO:0000313" key="2">
    <source>
        <dbReference type="EMBL" id="MBN7826157.1"/>
    </source>
</evidence>
<dbReference type="RefSeq" id="WP_206574273.1">
    <property type="nucleotide sequence ID" value="NZ_JAFKCV010000007.1"/>
</dbReference>
<name>A0A939IRY9_9ALTE</name>
<proteinExistence type="predicted"/>
<feature type="signal peptide" evidence="1">
    <location>
        <begin position="1"/>
        <end position="21"/>
    </location>
</feature>
<keyword evidence="1" id="KW-0732">Signal</keyword>
<dbReference type="AlphaFoldDB" id="A0A939IRY9"/>
<sequence>MKTLSTAVLMALVVSSAGAFAGTTQPAPVEVDLDLMFAHGDMESARWAKGDDLIGCGIRTFDNGAGGVVNIGFCQAQDGDGDSAICTTDRMDLLETMYALNDDSYIRFSWDMDGNCTVLGFSTQSLYHNKDNPSFINKKN</sequence>
<dbReference type="EMBL" id="JAFKCV010000007">
    <property type="protein sequence ID" value="MBN7826157.1"/>
    <property type="molecule type" value="Genomic_DNA"/>
</dbReference>
<organism evidence="2 3">
    <name type="scientific">Bowmanella dokdonensis</name>
    <dbReference type="NCBI Taxonomy" id="751969"/>
    <lineage>
        <taxon>Bacteria</taxon>
        <taxon>Pseudomonadati</taxon>
        <taxon>Pseudomonadota</taxon>
        <taxon>Gammaproteobacteria</taxon>
        <taxon>Alteromonadales</taxon>
        <taxon>Alteromonadaceae</taxon>
        <taxon>Bowmanella</taxon>
    </lineage>
</organism>
<evidence type="ECO:0000256" key="1">
    <source>
        <dbReference type="SAM" id="SignalP"/>
    </source>
</evidence>
<gene>
    <name evidence="2" type="ORF">J0A66_13055</name>
</gene>
<accession>A0A939IRY9</accession>